<dbReference type="AlphaFoldDB" id="A0A5N6DWD9"/>
<organism evidence="2 3">
    <name type="scientific">Aspergillus parasiticus</name>
    <dbReference type="NCBI Taxonomy" id="5067"/>
    <lineage>
        <taxon>Eukaryota</taxon>
        <taxon>Fungi</taxon>
        <taxon>Dikarya</taxon>
        <taxon>Ascomycota</taxon>
        <taxon>Pezizomycotina</taxon>
        <taxon>Eurotiomycetes</taxon>
        <taxon>Eurotiomycetidae</taxon>
        <taxon>Eurotiales</taxon>
        <taxon>Aspergillaceae</taxon>
        <taxon>Aspergillus</taxon>
        <taxon>Aspergillus subgen. Circumdati</taxon>
    </lineage>
</organism>
<keyword evidence="1" id="KW-0812">Transmembrane</keyword>
<dbReference type="EMBL" id="ML734946">
    <property type="protein sequence ID" value="KAB8209546.1"/>
    <property type="molecule type" value="Genomic_DNA"/>
</dbReference>
<keyword evidence="3" id="KW-1185">Reference proteome</keyword>
<name>A0A5N6DWD9_ASPPA</name>
<protein>
    <submittedName>
        <fullName evidence="2">Uncharacterized protein</fullName>
    </submittedName>
</protein>
<dbReference type="Proteomes" id="UP000326532">
    <property type="component" value="Unassembled WGS sequence"/>
</dbReference>
<dbReference type="VEuPathDB" id="FungiDB:BDV34DRAFT_188564"/>
<evidence type="ECO:0000313" key="3">
    <source>
        <dbReference type="Proteomes" id="UP000326532"/>
    </source>
</evidence>
<feature type="transmembrane region" description="Helical" evidence="1">
    <location>
        <begin position="37"/>
        <end position="57"/>
    </location>
</feature>
<accession>A0A5N6DWD9</accession>
<evidence type="ECO:0000256" key="1">
    <source>
        <dbReference type="SAM" id="Phobius"/>
    </source>
</evidence>
<sequence>MVPYHAHPRPPLLKISGIAVGGWHHCRHSRSPRTERFLLFFSLLAAGLTILIDINGAHY</sequence>
<reference evidence="2 3" key="1">
    <citation type="submission" date="2019-04" db="EMBL/GenBank/DDBJ databases">
        <title>Fungal friends and foes A comparative genomics study of 23 Aspergillus species from section Flavi.</title>
        <authorList>
            <consortium name="DOE Joint Genome Institute"/>
            <person name="Kjaerbolling I."/>
            <person name="Vesth T.C."/>
            <person name="Frisvad J.C."/>
            <person name="Nybo J.L."/>
            <person name="Theobald S."/>
            <person name="Kildgaard S."/>
            <person name="Petersen T.I."/>
            <person name="Kuo A."/>
            <person name="Sato A."/>
            <person name="Lyhne E.K."/>
            <person name="Kogle M.E."/>
            <person name="Wiebenga A."/>
            <person name="Kun R.S."/>
            <person name="Lubbers R.J."/>
            <person name="Makela M.R."/>
            <person name="Barry K."/>
            <person name="Chovatia M."/>
            <person name="Clum A."/>
            <person name="Daum C."/>
            <person name="Haridas S."/>
            <person name="He G."/>
            <person name="LaButti K."/>
            <person name="Lipzen A."/>
            <person name="Mondo S."/>
            <person name="Pangilinan J."/>
            <person name="Riley R."/>
            <person name="Salamov A."/>
            <person name="Simmons B.A."/>
            <person name="Magnuson J.K."/>
            <person name="Henrissat B."/>
            <person name="Mortensen U.H."/>
            <person name="Larsen T.O."/>
            <person name="De vries R.P."/>
            <person name="Grigoriev I.V."/>
            <person name="Machida M."/>
            <person name="Baker S.E."/>
            <person name="Andersen M.R."/>
        </authorList>
    </citation>
    <scope>NUCLEOTIDE SEQUENCE [LARGE SCALE GENOMIC DNA]</scope>
    <source>
        <strain evidence="2 3">CBS 117618</strain>
    </source>
</reference>
<gene>
    <name evidence="2" type="ORF">BDV34DRAFT_188564</name>
</gene>
<proteinExistence type="predicted"/>
<keyword evidence="1" id="KW-1133">Transmembrane helix</keyword>
<evidence type="ECO:0000313" key="2">
    <source>
        <dbReference type="EMBL" id="KAB8209546.1"/>
    </source>
</evidence>
<keyword evidence="1" id="KW-0472">Membrane</keyword>